<protein>
    <recommendedName>
        <fullName evidence="6">Beta-lactamase</fullName>
        <ecNumber evidence="6">3.5.2.6</ecNumber>
    </recommendedName>
</protein>
<keyword evidence="4 6" id="KW-0046">Antibiotic resistance</keyword>
<evidence type="ECO:0000256" key="3">
    <source>
        <dbReference type="ARBA" id="ARBA00022801"/>
    </source>
</evidence>
<feature type="domain" description="Beta-lactamase-related" evidence="7">
    <location>
        <begin position="50"/>
        <end position="359"/>
    </location>
</feature>
<evidence type="ECO:0000259" key="7">
    <source>
        <dbReference type="Pfam" id="PF00144"/>
    </source>
</evidence>
<dbReference type="PANTHER" id="PTHR46825">
    <property type="entry name" value="D-ALANYL-D-ALANINE-CARBOXYPEPTIDASE/ENDOPEPTIDASE AMPH"/>
    <property type="match status" value="1"/>
</dbReference>
<dbReference type="InterPro" id="IPR050491">
    <property type="entry name" value="AmpC-like"/>
</dbReference>
<comment type="similarity">
    <text evidence="2 6">Belongs to the class-C beta-lactamase family.</text>
</comment>
<dbReference type="InterPro" id="IPR001466">
    <property type="entry name" value="Beta-lactam-related"/>
</dbReference>
<comment type="caution">
    <text evidence="8">The sequence shown here is derived from an EMBL/GenBank/DDBJ whole genome shotgun (WGS) entry which is preliminary data.</text>
</comment>
<dbReference type="PROSITE" id="PS00336">
    <property type="entry name" value="BETA_LACTAMASE_C"/>
    <property type="match status" value="1"/>
</dbReference>
<name>A0A1G1TJA3_9BACT</name>
<dbReference type="Gene3D" id="3.40.710.10">
    <property type="entry name" value="DD-peptidase/beta-lactamase superfamily"/>
    <property type="match status" value="1"/>
</dbReference>
<dbReference type="GO" id="GO:0017001">
    <property type="term" value="P:antibiotic catabolic process"/>
    <property type="evidence" value="ECO:0007669"/>
    <property type="project" value="InterPro"/>
</dbReference>
<dbReference type="PROSITE" id="PS50005">
    <property type="entry name" value="TPR"/>
    <property type="match status" value="1"/>
</dbReference>
<dbReference type="InterPro" id="IPR001586">
    <property type="entry name" value="Beta-lactam_class-C_AS"/>
</dbReference>
<keyword evidence="3 6" id="KW-0378">Hydrolase</keyword>
<gene>
    <name evidence="8" type="ORF">BEN49_21480</name>
</gene>
<dbReference type="InterPro" id="IPR012338">
    <property type="entry name" value="Beta-lactam/transpept-like"/>
</dbReference>
<evidence type="ECO:0000256" key="2">
    <source>
        <dbReference type="ARBA" id="ARBA00007840"/>
    </source>
</evidence>
<evidence type="ECO:0000313" key="8">
    <source>
        <dbReference type="EMBL" id="OGX90948.1"/>
    </source>
</evidence>
<keyword evidence="5" id="KW-0802">TPR repeat</keyword>
<comment type="catalytic activity">
    <reaction evidence="1 6">
        <text>a beta-lactam + H2O = a substituted beta-amino acid</text>
        <dbReference type="Rhea" id="RHEA:20401"/>
        <dbReference type="ChEBI" id="CHEBI:15377"/>
        <dbReference type="ChEBI" id="CHEBI:35627"/>
        <dbReference type="ChEBI" id="CHEBI:140347"/>
        <dbReference type="EC" id="3.5.2.6"/>
    </reaction>
</comment>
<sequence>MIALRLFILGWLLGLSPGNAVGQVRPARPAAIGARLDTIVPRLGNAFIRQPARVGLSIGIIDHGQAYFYNFGSIESGKHQLPTPHTVYEIGSISKTFAGLLLAHAVLEKRVRLDDDIRKYLPGPYPNLAYQNQPIKLVHLVNTTSRLPDNLPESLAHRPADADSAVAQIVEKLRTYTKQDFFADLHHARLDTVPGLLPRHSNVAAQLLVYILEGVYRASYAQLLARYIDQPLHLAGAAGAGPRAVGYNEKGHPMPFLDSPTATASALRYSTADMVRYLRHQLAEQDPAVVLAHRPAWGSLNVEAIGFNWNLEKTVDSQRKLQQSGGTFGHASYCELYPDRQFGVVLLANESDAGTQGSLQAVAEQLVAALYGVPPGLRALQKALLANGYQDAPAVFGAVQQQHPELHLTEDYVNTWAYRVLRRGQSEPALALFKLNVSLFPQSWNVYDSLAETYESTGAQQVAIENYRHSLALNPKNENATQHLQKLGALR</sequence>
<dbReference type="GO" id="GO:0030288">
    <property type="term" value="C:outer membrane-bounded periplasmic space"/>
    <property type="evidence" value="ECO:0007669"/>
    <property type="project" value="InterPro"/>
</dbReference>
<dbReference type="SUPFAM" id="SSF56601">
    <property type="entry name" value="beta-lactamase/transpeptidase-like"/>
    <property type="match status" value="1"/>
</dbReference>
<dbReference type="InterPro" id="IPR019734">
    <property type="entry name" value="TPR_rpt"/>
</dbReference>
<dbReference type="AlphaFoldDB" id="A0A1G1TJA3"/>
<dbReference type="Gene3D" id="1.25.40.10">
    <property type="entry name" value="Tetratricopeptide repeat domain"/>
    <property type="match status" value="1"/>
</dbReference>
<dbReference type="OrthoDB" id="9793489at2"/>
<keyword evidence="9" id="KW-1185">Reference proteome</keyword>
<evidence type="ECO:0000256" key="1">
    <source>
        <dbReference type="ARBA" id="ARBA00001526"/>
    </source>
</evidence>
<dbReference type="RefSeq" id="WP_070742429.1">
    <property type="nucleotide sequence ID" value="NZ_MDZA01000100.1"/>
</dbReference>
<reference evidence="8 9" key="1">
    <citation type="submission" date="2016-08" db="EMBL/GenBank/DDBJ databases">
        <title>Hymenobacter coccineus sp. nov., Hymenobacter lapidarius sp. nov. and Hymenobacter glacialis sp. nov., isolated from Antarctic soil.</title>
        <authorList>
            <person name="Sedlacek I."/>
            <person name="Kralova S."/>
            <person name="Kyrova K."/>
            <person name="Maslanova I."/>
            <person name="Stankova E."/>
            <person name="Vrbovska V."/>
            <person name="Nemec M."/>
            <person name="Bartak M."/>
            <person name="Svec P."/>
            <person name="Busse H.-J."/>
            <person name="Pantucek R."/>
        </authorList>
    </citation>
    <scope>NUCLEOTIDE SEQUENCE [LARGE SCALE GENOMIC DNA]</scope>
    <source>
        <strain evidence="8 9">CCM 8649</strain>
    </source>
</reference>
<accession>A0A1G1TJA3</accession>
<dbReference type="GO" id="GO:0046677">
    <property type="term" value="P:response to antibiotic"/>
    <property type="evidence" value="ECO:0007669"/>
    <property type="project" value="UniProtKB-UniRule"/>
</dbReference>
<dbReference type="PANTHER" id="PTHR46825:SF8">
    <property type="entry name" value="BETA-LACTAMASE-RELATED"/>
    <property type="match status" value="1"/>
</dbReference>
<dbReference type="InterPro" id="IPR011990">
    <property type="entry name" value="TPR-like_helical_dom_sf"/>
</dbReference>
<proteinExistence type="inferred from homology"/>
<dbReference type="Proteomes" id="UP000177506">
    <property type="component" value="Unassembled WGS sequence"/>
</dbReference>
<evidence type="ECO:0000256" key="6">
    <source>
        <dbReference type="RuleBase" id="RU361140"/>
    </source>
</evidence>
<evidence type="ECO:0000313" key="9">
    <source>
        <dbReference type="Proteomes" id="UP000177506"/>
    </source>
</evidence>
<feature type="repeat" description="TPR" evidence="5">
    <location>
        <begin position="444"/>
        <end position="477"/>
    </location>
</feature>
<evidence type="ECO:0000256" key="4">
    <source>
        <dbReference type="ARBA" id="ARBA00023251"/>
    </source>
</evidence>
<dbReference type="SUPFAM" id="SSF48452">
    <property type="entry name" value="TPR-like"/>
    <property type="match status" value="1"/>
</dbReference>
<evidence type="ECO:0000256" key="5">
    <source>
        <dbReference type="PROSITE-ProRule" id="PRU00339"/>
    </source>
</evidence>
<organism evidence="8 9">
    <name type="scientific">Hymenobacter coccineus</name>
    <dbReference type="NCBI Taxonomy" id="1908235"/>
    <lineage>
        <taxon>Bacteria</taxon>
        <taxon>Pseudomonadati</taxon>
        <taxon>Bacteroidota</taxon>
        <taxon>Cytophagia</taxon>
        <taxon>Cytophagales</taxon>
        <taxon>Hymenobacteraceae</taxon>
        <taxon>Hymenobacter</taxon>
    </lineage>
</organism>
<dbReference type="EC" id="3.5.2.6" evidence="6"/>
<dbReference type="EMBL" id="MDZA01000100">
    <property type="protein sequence ID" value="OGX90948.1"/>
    <property type="molecule type" value="Genomic_DNA"/>
</dbReference>
<dbReference type="GO" id="GO:0008800">
    <property type="term" value="F:beta-lactamase activity"/>
    <property type="evidence" value="ECO:0007669"/>
    <property type="project" value="UniProtKB-UniRule"/>
</dbReference>
<dbReference type="Pfam" id="PF00144">
    <property type="entry name" value="Beta-lactamase"/>
    <property type="match status" value="1"/>
</dbReference>